<sequence length="109" mass="12220">METLAEIAAQAHACYTRALALAREDRRLEAAVISLERSIEEVEKRLSHLRAQTDKNIAHIHNTLDSSKVVQKSKSLRMHTPLFVANIFVLGSFAVKTILGHITRNRGFS</sequence>
<dbReference type="Proteomes" id="UP000070089">
    <property type="component" value="Unassembled WGS sequence"/>
</dbReference>
<keyword evidence="2" id="KW-0812">Transmembrane</keyword>
<evidence type="ECO:0000313" key="3">
    <source>
        <dbReference type="EMBL" id="KWX12731.1"/>
    </source>
</evidence>
<proteinExistence type="predicted"/>
<protein>
    <submittedName>
        <fullName evidence="3">Uncharacterized protein</fullName>
    </submittedName>
</protein>
<keyword evidence="2" id="KW-1133">Transmembrane helix</keyword>
<dbReference type="VEuPathDB" id="GiardiaDB:QR46_3288"/>
<evidence type="ECO:0000313" key="4">
    <source>
        <dbReference type="Proteomes" id="UP000070089"/>
    </source>
</evidence>
<dbReference type="EMBL" id="JXTI01000102">
    <property type="protein sequence ID" value="KWX12731.1"/>
    <property type="molecule type" value="Genomic_DNA"/>
</dbReference>
<dbReference type="OrthoDB" id="10260413at2759"/>
<name>A0A132NRN0_GIAIN</name>
<accession>A0A132NRN0</accession>
<organism evidence="3 4">
    <name type="scientific">Giardia duodenalis assemblage B</name>
    <dbReference type="NCBI Taxonomy" id="1394984"/>
    <lineage>
        <taxon>Eukaryota</taxon>
        <taxon>Metamonada</taxon>
        <taxon>Diplomonadida</taxon>
        <taxon>Hexamitidae</taxon>
        <taxon>Giardiinae</taxon>
        <taxon>Giardia</taxon>
    </lineage>
</organism>
<gene>
    <name evidence="3" type="ORF">QR46_3288</name>
</gene>
<evidence type="ECO:0000256" key="2">
    <source>
        <dbReference type="SAM" id="Phobius"/>
    </source>
</evidence>
<comment type="caution">
    <text evidence="3">The sequence shown here is derived from an EMBL/GenBank/DDBJ whole genome shotgun (WGS) entry which is preliminary data.</text>
</comment>
<feature type="transmembrane region" description="Helical" evidence="2">
    <location>
        <begin position="82"/>
        <end position="102"/>
    </location>
</feature>
<evidence type="ECO:0000256" key="1">
    <source>
        <dbReference type="SAM" id="Coils"/>
    </source>
</evidence>
<feature type="coiled-coil region" evidence="1">
    <location>
        <begin position="25"/>
        <end position="52"/>
    </location>
</feature>
<keyword evidence="2" id="KW-0472">Membrane</keyword>
<keyword evidence="1" id="KW-0175">Coiled coil</keyword>
<reference evidence="3 4" key="1">
    <citation type="journal article" date="2015" name="Mol. Biochem. Parasitol.">
        <title>Identification of polymorphic genes for use in assemblage B genotyping assays through comparative genomics of multiple assemblage B Giardia duodenalis isolates.</title>
        <authorList>
            <person name="Wielinga C."/>
            <person name="Thompson R.C."/>
            <person name="Monis P."/>
            <person name="Ryan U."/>
        </authorList>
    </citation>
    <scope>NUCLEOTIDE SEQUENCE [LARGE SCALE GENOMIC DNA]</scope>
    <source>
        <strain evidence="3 4">BAH15c1</strain>
    </source>
</reference>
<dbReference type="AlphaFoldDB" id="A0A132NRN0"/>